<feature type="compositionally biased region" description="Low complexity" evidence="1">
    <location>
        <begin position="116"/>
        <end position="126"/>
    </location>
</feature>
<evidence type="ECO:0008006" key="4">
    <source>
        <dbReference type="Google" id="ProtNLM"/>
    </source>
</evidence>
<gene>
    <name evidence="2" type="ORF">NW768_011829</name>
</gene>
<evidence type="ECO:0000256" key="1">
    <source>
        <dbReference type="SAM" id="MobiDB-lite"/>
    </source>
</evidence>
<accession>A0ABQ8QWK1</accession>
<organism evidence="2 3">
    <name type="scientific">Fusarium equiseti</name>
    <name type="common">Fusarium scirpi</name>
    <dbReference type="NCBI Taxonomy" id="61235"/>
    <lineage>
        <taxon>Eukaryota</taxon>
        <taxon>Fungi</taxon>
        <taxon>Dikarya</taxon>
        <taxon>Ascomycota</taxon>
        <taxon>Pezizomycotina</taxon>
        <taxon>Sordariomycetes</taxon>
        <taxon>Hypocreomycetidae</taxon>
        <taxon>Hypocreales</taxon>
        <taxon>Nectriaceae</taxon>
        <taxon>Fusarium</taxon>
        <taxon>Fusarium incarnatum-equiseti species complex</taxon>
    </lineage>
</organism>
<reference evidence="2" key="1">
    <citation type="submission" date="2022-09" db="EMBL/GenBank/DDBJ databases">
        <title>Fusarium specimens isolated from Avocado Roots.</title>
        <authorList>
            <person name="Stajich J."/>
            <person name="Roper C."/>
            <person name="Heimlech-Rivalta G."/>
        </authorList>
    </citation>
    <scope>NUCLEOTIDE SEQUENCE</scope>
    <source>
        <strain evidence="2">CF00095</strain>
    </source>
</reference>
<feature type="region of interest" description="Disordered" evidence="1">
    <location>
        <begin position="284"/>
        <end position="325"/>
    </location>
</feature>
<dbReference type="Proteomes" id="UP001152024">
    <property type="component" value="Unassembled WGS sequence"/>
</dbReference>
<feature type="compositionally biased region" description="Low complexity" evidence="1">
    <location>
        <begin position="294"/>
        <end position="304"/>
    </location>
</feature>
<dbReference type="SUPFAM" id="SSF52540">
    <property type="entry name" value="P-loop containing nucleoside triphosphate hydrolases"/>
    <property type="match status" value="1"/>
</dbReference>
<comment type="caution">
    <text evidence="2">The sequence shown here is derived from an EMBL/GenBank/DDBJ whole genome shotgun (WGS) entry which is preliminary data.</text>
</comment>
<evidence type="ECO:0000313" key="2">
    <source>
        <dbReference type="EMBL" id="KAJ4111475.1"/>
    </source>
</evidence>
<protein>
    <recommendedName>
        <fullName evidence="4">ATPase AAA-type core domain-containing protein</fullName>
    </recommendedName>
</protein>
<keyword evidence="3" id="KW-1185">Reference proteome</keyword>
<evidence type="ECO:0000313" key="3">
    <source>
        <dbReference type="Proteomes" id="UP001152024"/>
    </source>
</evidence>
<proteinExistence type="predicted"/>
<dbReference type="EMBL" id="JAOQBH010000033">
    <property type="protein sequence ID" value="KAJ4111475.1"/>
    <property type="molecule type" value="Genomic_DNA"/>
</dbReference>
<sequence>MVTATIKLPVPKNPPEVLVFGEKRQECLMTPIAGSSAKNAVFVDGGVDLMDRLLYSDAKNWTVKKEYLTAKHAAPNPHTIFDLENVKSVKGEPATSGQYRNCQLRKTEDDPDKTAAKATTGAKVDAPAGTSAGAAGDKPPPTASTTSVDQKIIVWNDFGVRRSNAITAKSDARLLIYQMRSPIFRNELWDKAKIATQRPVDIKQKDAATGHIIDSKGFQKVLIVIDAEDLRTHGFNISRRVSWEKTMEDFYAHFEEITNHIHDYMHLIVRLGYEGAIYVPPKRSQVTTEETKADSSTNTSTANSKIHDPIGAASPTEPTRQESKPQNQFYCYLVPDKAEGDLLRAHKGNIPGIDMAFVADLVASLVRESDYSLSTLDDTKVRAAVDSALNWSHRFASVRFYEDGGYSLNYPCPIHFDLQKYPRPRLISVQAKGTIKERGDWSLFNLLAGVKTEVSSDIVTKGSTAWLESSVPTARFGNLLTADRKEIECFRSTAAVIDEYLASPPGKPLSIAVFGSPGSGKSFGVKEVIQTMLPDVKDSMRDKALAGKTPVVLFDEFDSVFEQSELGWLKYFLAPMQDGYFLEDGQQRTLKNAIFIFIGGTSATWAEFTEGMDAKDEEQKDIPLVDGRAAGDTPNLDRIEKAKKKRDKDKMVKKPDFVSRLSAYIDIRGLNKIGKGDEDEMFTIRRAMILRSALSRRLNVSDGKDIPVDGRVLNALLAQREFRHGARSIALILQMSALSGRKQFEASALPSDEQLSMHIDVVEFKRNIRKDIHGNKPHTKNAKKHAMTLDIELRKVLLKMER</sequence>
<feature type="compositionally biased region" description="Basic and acidic residues" evidence="1">
    <location>
        <begin position="105"/>
        <end position="115"/>
    </location>
</feature>
<dbReference type="InterPro" id="IPR027417">
    <property type="entry name" value="P-loop_NTPase"/>
</dbReference>
<name>A0ABQ8QWK1_FUSEQ</name>
<feature type="region of interest" description="Disordered" evidence="1">
    <location>
        <begin position="92"/>
        <end position="146"/>
    </location>
</feature>